<dbReference type="Pfam" id="PF01558">
    <property type="entry name" value="POR"/>
    <property type="match status" value="1"/>
</dbReference>
<reference evidence="3" key="1">
    <citation type="submission" date="2023-02" db="EMBL/GenBank/DDBJ databases">
        <title>A novel hydrolase synthesized by Rhodococcus erythropolis HQ is responsible for the detoxification of Zearalenone.</title>
        <authorList>
            <person name="Hu J."/>
            <person name="Xu J."/>
        </authorList>
    </citation>
    <scope>NUCLEOTIDE SEQUENCE</scope>
    <source>
        <strain evidence="3">HQ</strain>
    </source>
</reference>
<dbReference type="RefSeq" id="WP_275232868.1">
    <property type="nucleotide sequence ID" value="NZ_JARDXE010000026.1"/>
</dbReference>
<dbReference type="InterPro" id="IPR019752">
    <property type="entry name" value="Pyrv/ketoisovalerate_OxRed_cat"/>
</dbReference>
<dbReference type="AlphaFoldDB" id="A0AAW6LW58"/>
<evidence type="ECO:0000313" key="3">
    <source>
        <dbReference type="EMBL" id="MDE8649357.1"/>
    </source>
</evidence>
<feature type="domain" description="4Fe-4S ferredoxin-type" evidence="2">
    <location>
        <begin position="632"/>
        <end position="664"/>
    </location>
</feature>
<dbReference type="NCBIfam" id="NF009589">
    <property type="entry name" value="PRK13030.1"/>
    <property type="match status" value="1"/>
</dbReference>
<dbReference type="PANTHER" id="PTHR48084">
    <property type="entry name" value="2-OXOGLUTARATE OXIDOREDUCTASE SUBUNIT KORB-RELATED"/>
    <property type="match status" value="1"/>
</dbReference>
<dbReference type="PROSITE" id="PS51379">
    <property type="entry name" value="4FE4S_FER_2"/>
    <property type="match status" value="1"/>
</dbReference>
<sequence length="1160" mass="126177">MPELRSREFTLGDRYTVTDGEIFLTGLQALVRIPIEQSRRDSAAGRRVGVLISGYEGSPLAGYDLELSRQRDLLDEHSIVFRPGVNEELAANVVQGSQLASASESCEYDGVVGIWYGKAPGLDRATDALRHANLGGAAGNGGALVLVGDDSTAKSSTVPSSSESAMAELGLPILAPSDPQEVLDFGLHGIAMSRFSGLWVGMKLATNVVDGSATVHIDDSRVTVQIPSREIDGIDFRHTVSSHFLQPTLTRLEQSMAYNRFELARRYIAANDLNRAIGDPDARLGIITAGAAFRDTLQALGRLGISESDLMDSGIRILKLDVIHPLDQHEVQKFCASLDEVLVIEEKRAFIELAVKDVLYGLPDSPRVLGKIDEDRRPFLRADSDLPPEFLADKIAQRVRKVLSSSQIERFVLEPATPKSRFRLDLPMLARTPYFCSGCPHNRSTVVPDGSLVGAGIGCHAIATMMPEERVGEIASLCQMGGEGAPWIGMAPFVREDHLFQNLGDGTFHHSGSLAIRAAIASGVNITYKLLYNDAVAMTGGQSAVGKMSVPQIVQELLAEGVQRIVITTDDVKKYRKVKLPRSVAVRDRSELIPVQEELAAISGVTVLIHDQECATELRRKRKRGLVADPTTRAFINERLCEGCGDCGQKSNCMSVQPIETEFGRKTKIDQASCNKDYSCLDGDCPSFVAVQPGKTTRKKDFASVPVLPEPTPTVDVEDFNVRITGVGGTGVVTTSQIIATAGTLAGFHVRGLDQLGLAQKGGAVVSDLKFSSRPIEGANKLAAGDCDLYLGCDLLVAADEKNLAVTSHQRTVCVISTSQVPTGSMILKPSTAFPVAADVRHMLESASRPDESVYADARNLAYREFGSDQLANMILVGMAVQAGALPIPVQSIEKAIDLNGVAVAANLRAIQVGREHVIDPRPEDSSKTLRNNSARIRAEHLTHATIAELNGIDEKFKDRVGFLAADLIAYQNRSYALRFVKFVSDTAELESAALGTVGPLTAAATESMFKLMAYKDEYETARLYLDPQFEHSVRETFGDDATFKYKLHPPILRAMGLKNKLSLGAWFKPALYVLRAGRQLRGTPWDVFGYAHVRRLERALVDEFAELTARVVPTATQDNIERVEALLTLAQQIRGYESIKLDSVAEYRRKIEELDTARS</sequence>
<dbReference type="Proteomes" id="UP001217325">
    <property type="component" value="Unassembled WGS sequence"/>
</dbReference>
<dbReference type="Gene3D" id="3.40.920.10">
    <property type="entry name" value="Pyruvate-ferredoxin oxidoreductase, PFOR, domain III"/>
    <property type="match status" value="1"/>
</dbReference>
<name>A0AAW6LW58_RHOSG</name>
<comment type="caution">
    <text evidence="3">The sequence shown here is derived from an EMBL/GenBank/DDBJ whole genome shotgun (WGS) entry which is preliminary data.</text>
</comment>
<dbReference type="SUPFAM" id="SSF52518">
    <property type="entry name" value="Thiamin diphosphate-binding fold (THDP-binding)"/>
    <property type="match status" value="2"/>
</dbReference>
<keyword evidence="1" id="KW-0560">Oxidoreductase</keyword>
<dbReference type="EMBL" id="JARDXE010000026">
    <property type="protein sequence ID" value="MDE8649357.1"/>
    <property type="molecule type" value="Genomic_DNA"/>
</dbReference>
<dbReference type="InterPro" id="IPR017896">
    <property type="entry name" value="4Fe4S_Fe-S-bd"/>
</dbReference>
<evidence type="ECO:0000259" key="2">
    <source>
        <dbReference type="PROSITE" id="PS51379"/>
    </source>
</evidence>
<organism evidence="3 4">
    <name type="scientific">Rhodococcus qingshengii</name>
    <dbReference type="NCBI Taxonomy" id="334542"/>
    <lineage>
        <taxon>Bacteria</taxon>
        <taxon>Bacillati</taxon>
        <taxon>Actinomycetota</taxon>
        <taxon>Actinomycetes</taxon>
        <taxon>Mycobacteriales</taxon>
        <taxon>Nocardiaceae</taxon>
        <taxon>Rhodococcus</taxon>
        <taxon>Rhodococcus erythropolis group</taxon>
    </lineage>
</organism>
<dbReference type="InterPro" id="IPR002869">
    <property type="entry name" value="Pyrv_flavodox_OxRed_cen"/>
</dbReference>
<evidence type="ECO:0000256" key="1">
    <source>
        <dbReference type="ARBA" id="ARBA00023002"/>
    </source>
</evidence>
<accession>A0AAW6LW58</accession>
<protein>
    <submittedName>
        <fullName evidence="3">Indolepyruvate ferredoxin oxidoreductase family protein</fullName>
    </submittedName>
</protein>
<dbReference type="InterPro" id="IPR051457">
    <property type="entry name" value="2-oxoacid:Fd_oxidoreductase"/>
</dbReference>
<dbReference type="Pfam" id="PF20169">
    <property type="entry name" value="DUF6537"/>
    <property type="match status" value="1"/>
</dbReference>
<dbReference type="Gene3D" id="3.40.50.970">
    <property type="match status" value="1"/>
</dbReference>
<dbReference type="InterPro" id="IPR029061">
    <property type="entry name" value="THDP-binding"/>
</dbReference>
<dbReference type="GO" id="GO:0016903">
    <property type="term" value="F:oxidoreductase activity, acting on the aldehyde or oxo group of donors"/>
    <property type="evidence" value="ECO:0007669"/>
    <property type="project" value="InterPro"/>
</dbReference>
<dbReference type="NCBIfam" id="NF009588">
    <property type="entry name" value="PRK13029.1"/>
    <property type="match status" value="1"/>
</dbReference>
<dbReference type="InterPro" id="IPR009014">
    <property type="entry name" value="Transketo_C/PFOR_II"/>
</dbReference>
<dbReference type="SUPFAM" id="SSF52922">
    <property type="entry name" value="TK C-terminal domain-like"/>
    <property type="match status" value="1"/>
</dbReference>
<dbReference type="InterPro" id="IPR046667">
    <property type="entry name" value="DUF6537"/>
</dbReference>
<dbReference type="PANTHER" id="PTHR48084:SF3">
    <property type="entry name" value="SUBUNIT OF PYRUVATE:FLAVODOXIN OXIDOREDUCTASE"/>
    <property type="match status" value="1"/>
</dbReference>
<gene>
    <name evidence="3" type="ORF">PXH69_30745</name>
</gene>
<evidence type="ECO:0000313" key="4">
    <source>
        <dbReference type="Proteomes" id="UP001217325"/>
    </source>
</evidence>
<dbReference type="SUPFAM" id="SSF53323">
    <property type="entry name" value="Pyruvate-ferredoxin oxidoreductase, PFOR, domain III"/>
    <property type="match status" value="1"/>
</dbReference>
<dbReference type="GO" id="GO:0000287">
    <property type="term" value="F:magnesium ion binding"/>
    <property type="evidence" value="ECO:0007669"/>
    <property type="project" value="UniProtKB-ARBA"/>
</dbReference>
<proteinExistence type="predicted"/>